<dbReference type="InterPro" id="IPR052031">
    <property type="entry name" value="Membrane_Transporter-Flippase"/>
</dbReference>
<keyword evidence="2" id="KW-0813">Transport</keyword>
<evidence type="ECO:0000313" key="8">
    <source>
        <dbReference type="EMBL" id="MSS17996.1"/>
    </source>
</evidence>
<reference evidence="8 9" key="1">
    <citation type="submission" date="2019-08" db="EMBL/GenBank/DDBJ databases">
        <title>In-depth cultivation of the pig gut microbiome towards novel bacterial diversity and tailored functional studies.</title>
        <authorList>
            <person name="Wylensek D."/>
            <person name="Hitch T.C.A."/>
            <person name="Clavel T."/>
        </authorList>
    </citation>
    <scope>NUCLEOTIDE SEQUENCE [LARGE SCALE GENOMIC DNA]</scope>
    <source>
        <strain evidence="8 9">Oil-RF-744-WCA-WT-10</strain>
    </source>
</reference>
<dbReference type="CDD" id="cd13138">
    <property type="entry name" value="MATE_yoeA_like"/>
    <property type="match status" value="1"/>
</dbReference>
<feature type="transmembrane region" description="Helical" evidence="7">
    <location>
        <begin position="397"/>
        <end position="415"/>
    </location>
</feature>
<evidence type="ECO:0000256" key="4">
    <source>
        <dbReference type="ARBA" id="ARBA00022692"/>
    </source>
</evidence>
<feature type="transmembrane region" description="Helical" evidence="7">
    <location>
        <begin position="421"/>
        <end position="439"/>
    </location>
</feature>
<keyword evidence="6 7" id="KW-0472">Membrane</keyword>
<keyword evidence="4 7" id="KW-0812">Transmembrane</keyword>
<keyword evidence="3" id="KW-1003">Cell membrane</keyword>
<dbReference type="PANTHER" id="PTHR43549:SF3">
    <property type="entry name" value="MULTIDRUG RESISTANCE PROTEIN YPNP-RELATED"/>
    <property type="match status" value="1"/>
</dbReference>
<feature type="transmembrane region" description="Helical" evidence="7">
    <location>
        <begin position="169"/>
        <end position="190"/>
    </location>
</feature>
<accession>A0A6L5XEZ4</accession>
<comment type="caution">
    <text evidence="8">The sequence shown here is derived from an EMBL/GenBank/DDBJ whole genome shotgun (WGS) entry which is preliminary data.</text>
</comment>
<evidence type="ECO:0000256" key="6">
    <source>
        <dbReference type="ARBA" id="ARBA00023136"/>
    </source>
</evidence>
<dbReference type="NCBIfam" id="TIGR00797">
    <property type="entry name" value="matE"/>
    <property type="match status" value="1"/>
</dbReference>
<dbReference type="GO" id="GO:0042910">
    <property type="term" value="F:xenobiotic transmembrane transporter activity"/>
    <property type="evidence" value="ECO:0007669"/>
    <property type="project" value="InterPro"/>
</dbReference>
<dbReference type="GO" id="GO:0005886">
    <property type="term" value="C:plasma membrane"/>
    <property type="evidence" value="ECO:0007669"/>
    <property type="project" value="UniProtKB-SubCell"/>
</dbReference>
<feature type="transmembrane region" description="Helical" evidence="7">
    <location>
        <begin position="357"/>
        <end position="376"/>
    </location>
</feature>
<feature type="transmembrane region" description="Helical" evidence="7">
    <location>
        <begin position="196"/>
        <end position="214"/>
    </location>
</feature>
<evidence type="ECO:0000256" key="3">
    <source>
        <dbReference type="ARBA" id="ARBA00022475"/>
    </source>
</evidence>
<gene>
    <name evidence="8" type="ORF">FYJ29_09540</name>
</gene>
<proteinExistence type="predicted"/>
<name>A0A6L5XEZ4_9BACT</name>
<comment type="subcellular location">
    <subcellularLocation>
        <location evidence="1">Cell membrane</location>
        <topology evidence="1">Multi-pass membrane protein</topology>
    </subcellularLocation>
</comment>
<sequence length="451" mass="48854">MPAVKEMTSGRPLPLILNFSVPLLLGNMLQQTYSIVDAAIVGQCLGINALASVGASGSVIFLILGFCNGCCGGFAIPVAQKFGARDYRSMRRLVAMSFKVSGIMAVLVAAVTCVLCPYILHWMQTPEVIFSDANAYLFVTFLGIPATLFYNLLSSVIRALGDSKTPSWFLLFSTVLNIVLDLVCILVLGWGVAGAAIATVVAQAVSAVLCYVYMKKKFAILHMQEGDNRWHAGLARTLLSVGVPMGLQYSITAIGSIMLQSSNNALGENYISAFTAAMRIKMFCMCPLDSLGMAMATYCGQNFGAGHPHRIWAGIKDASKLMLLYSAFMAVVLWSGAHIFARLFISSHEQVVIGYTSRFLHVSVSFFVALGVLSILRYSIQGAGYTKLAMGSGVSEMIARVAVSVLAVPAWGYWAICFGDPIAWCCACLFLVPAFFYVYRQMKRRLQVQPV</sequence>
<evidence type="ECO:0000313" key="9">
    <source>
        <dbReference type="Proteomes" id="UP000483362"/>
    </source>
</evidence>
<feature type="transmembrane region" description="Helical" evidence="7">
    <location>
        <begin position="322"/>
        <end position="345"/>
    </location>
</feature>
<keyword evidence="5 7" id="KW-1133">Transmembrane helix</keyword>
<dbReference type="RefSeq" id="WP_154328500.1">
    <property type="nucleotide sequence ID" value="NZ_CP045696.1"/>
</dbReference>
<dbReference type="InterPro" id="IPR002528">
    <property type="entry name" value="MATE_fam"/>
</dbReference>
<dbReference type="InterPro" id="IPR048279">
    <property type="entry name" value="MdtK-like"/>
</dbReference>
<feature type="transmembrane region" description="Helical" evidence="7">
    <location>
        <begin position="12"/>
        <end position="29"/>
    </location>
</feature>
<feature type="transmembrane region" description="Helical" evidence="7">
    <location>
        <begin position="100"/>
        <end position="123"/>
    </location>
</feature>
<dbReference type="AlphaFoldDB" id="A0A6L5XEZ4"/>
<dbReference type="Proteomes" id="UP000483362">
    <property type="component" value="Unassembled WGS sequence"/>
</dbReference>
<dbReference type="PANTHER" id="PTHR43549">
    <property type="entry name" value="MULTIDRUG RESISTANCE PROTEIN YPNP-RELATED"/>
    <property type="match status" value="1"/>
</dbReference>
<feature type="transmembrane region" description="Helical" evidence="7">
    <location>
        <begin position="135"/>
        <end position="157"/>
    </location>
</feature>
<organism evidence="8 9">
    <name type="scientific">Sodaliphilus pleomorphus</name>
    <dbReference type="NCBI Taxonomy" id="2606626"/>
    <lineage>
        <taxon>Bacteria</taxon>
        <taxon>Pseudomonadati</taxon>
        <taxon>Bacteroidota</taxon>
        <taxon>Bacteroidia</taxon>
        <taxon>Bacteroidales</taxon>
        <taxon>Muribaculaceae</taxon>
        <taxon>Sodaliphilus</taxon>
    </lineage>
</organism>
<dbReference type="GO" id="GO:0015297">
    <property type="term" value="F:antiporter activity"/>
    <property type="evidence" value="ECO:0007669"/>
    <property type="project" value="InterPro"/>
</dbReference>
<evidence type="ECO:0000256" key="2">
    <source>
        <dbReference type="ARBA" id="ARBA00022448"/>
    </source>
</evidence>
<evidence type="ECO:0000256" key="1">
    <source>
        <dbReference type="ARBA" id="ARBA00004651"/>
    </source>
</evidence>
<dbReference type="Pfam" id="PF01554">
    <property type="entry name" value="MatE"/>
    <property type="match status" value="2"/>
</dbReference>
<evidence type="ECO:0000256" key="5">
    <source>
        <dbReference type="ARBA" id="ARBA00022989"/>
    </source>
</evidence>
<feature type="transmembrane region" description="Helical" evidence="7">
    <location>
        <begin position="59"/>
        <end position="79"/>
    </location>
</feature>
<dbReference type="EMBL" id="VULT01000014">
    <property type="protein sequence ID" value="MSS17996.1"/>
    <property type="molecule type" value="Genomic_DNA"/>
</dbReference>
<dbReference type="PIRSF" id="PIRSF006603">
    <property type="entry name" value="DinF"/>
    <property type="match status" value="1"/>
</dbReference>
<protein>
    <submittedName>
        <fullName evidence="8">MATE family efflux transporter</fullName>
    </submittedName>
</protein>
<keyword evidence="9" id="KW-1185">Reference proteome</keyword>
<evidence type="ECO:0000256" key="7">
    <source>
        <dbReference type="SAM" id="Phobius"/>
    </source>
</evidence>